<keyword evidence="2" id="KW-0812">Transmembrane</keyword>
<feature type="transmembrane region" description="Helical" evidence="2">
    <location>
        <begin position="6"/>
        <end position="25"/>
    </location>
</feature>
<name>A0AAD5X036_9FUNG</name>
<feature type="transmembrane region" description="Helical" evidence="2">
    <location>
        <begin position="146"/>
        <end position="167"/>
    </location>
</feature>
<sequence length="488" mass="52505">MQRANNSFSLYLGFSILSIAIYLLFLRNRSSSPHISLQTIIFHIVLVVGGILANYANLMLPTFVEIPCLAKVWILFVAWPLIYGAYATRILVTVISLRCSVRMSRKPSRAMLTDDFPRPSEVNNAGGDAEVGGPCSIDNVSWPKQAAAVLGPLGVCHLALPIILTVVSGELREITAPFCRETDLASVLLIVLHAFYILFLFPAALFFLRRYGGRRHRIGTEVAVVVVSMFCAVLLPIILRKATSPAARNATLLLPSASYTTIPLFLMLLVSIIIPLFQAIFLPGASRLSPPSSPYPKSPESTRSRDARSIHSALKMSVTTIGTDGKEMELPSISSHLSSTPDTIWTSVSSSPATLVEGRRSDDRISYKSQGEVREAPAIPPMPVRSRTGSAASSPPGGGDTISTISGGSVRDGERAEKSSRIASFMPGGGNRSRTGLGGTAGAEVRTAHFEGLLKNRKTMEGFKVFAAKQRCGGCFLFSMRSGTAKGF</sequence>
<feature type="compositionally biased region" description="Low complexity" evidence="1">
    <location>
        <begin position="389"/>
        <end position="409"/>
    </location>
</feature>
<feature type="region of interest" description="Disordered" evidence="1">
    <location>
        <begin position="352"/>
        <end position="418"/>
    </location>
</feature>
<evidence type="ECO:0000256" key="1">
    <source>
        <dbReference type="SAM" id="MobiDB-lite"/>
    </source>
</evidence>
<comment type="caution">
    <text evidence="3">The sequence shown here is derived from an EMBL/GenBank/DDBJ whole genome shotgun (WGS) entry which is preliminary data.</text>
</comment>
<proteinExistence type="predicted"/>
<evidence type="ECO:0000313" key="3">
    <source>
        <dbReference type="EMBL" id="KAJ3034740.1"/>
    </source>
</evidence>
<gene>
    <name evidence="3" type="ORF">HK097_004408</name>
</gene>
<feature type="transmembrane region" description="Helical" evidence="2">
    <location>
        <begin position="187"/>
        <end position="208"/>
    </location>
</feature>
<keyword evidence="2" id="KW-1133">Transmembrane helix</keyword>
<feature type="compositionally biased region" description="Basic and acidic residues" evidence="1">
    <location>
        <begin position="357"/>
        <end position="375"/>
    </location>
</feature>
<keyword evidence="2" id="KW-0472">Membrane</keyword>
<protein>
    <submittedName>
        <fullName evidence="3">Uncharacterized protein</fullName>
    </submittedName>
</protein>
<keyword evidence="4" id="KW-1185">Reference proteome</keyword>
<feature type="compositionally biased region" description="Basic and acidic residues" evidence="1">
    <location>
        <begin position="300"/>
        <end position="309"/>
    </location>
</feature>
<dbReference type="EMBL" id="JADGJD010002124">
    <property type="protein sequence ID" value="KAJ3034740.1"/>
    <property type="molecule type" value="Genomic_DNA"/>
</dbReference>
<evidence type="ECO:0000313" key="4">
    <source>
        <dbReference type="Proteomes" id="UP001212841"/>
    </source>
</evidence>
<feature type="transmembrane region" description="Helical" evidence="2">
    <location>
        <begin position="220"/>
        <end position="239"/>
    </location>
</feature>
<feature type="transmembrane region" description="Helical" evidence="2">
    <location>
        <begin position="259"/>
        <end position="282"/>
    </location>
</feature>
<evidence type="ECO:0000256" key="2">
    <source>
        <dbReference type="SAM" id="Phobius"/>
    </source>
</evidence>
<dbReference type="Proteomes" id="UP001212841">
    <property type="component" value="Unassembled WGS sequence"/>
</dbReference>
<accession>A0AAD5X036</accession>
<feature type="transmembrane region" description="Helical" evidence="2">
    <location>
        <begin position="72"/>
        <end position="97"/>
    </location>
</feature>
<feature type="region of interest" description="Disordered" evidence="1">
    <location>
        <begin position="289"/>
        <end position="309"/>
    </location>
</feature>
<feature type="transmembrane region" description="Helical" evidence="2">
    <location>
        <begin position="37"/>
        <end position="60"/>
    </location>
</feature>
<organism evidence="3 4">
    <name type="scientific">Rhizophlyctis rosea</name>
    <dbReference type="NCBI Taxonomy" id="64517"/>
    <lineage>
        <taxon>Eukaryota</taxon>
        <taxon>Fungi</taxon>
        <taxon>Fungi incertae sedis</taxon>
        <taxon>Chytridiomycota</taxon>
        <taxon>Chytridiomycota incertae sedis</taxon>
        <taxon>Chytridiomycetes</taxon>
        <taxon>Rhizophlyctidales</taxon>
        <taxon>Rhizophlyctidaceae</taxon>
        <taxon>Rhizophlyctis</taxon>
    </lineage>
</organism>
<reference evidence="3" key="1">
    <citation type="submission" date="2020-05" db="EMBL/GenBank/DDBJ databases">
        <title>Phylogenomic resolution of chytrid fungi.</title>
        <authorList>
            <person name="Stajich J.E."/>
            <person name="Amses K."/>
            <person name="Simmons R."/>
            <person name="Seto K."/>
            <person name="Myers J."/>
            <person name="Bonds A."/>
            <person name="Quandt C.A."/>
            <person name="Barry K."/>
            <person name="Liu P."/>
            <person name="Grigoriev I."/>
            <person name="Longcore J.E."/>
            <person name="James T.Y."/>
        </authorList>
    </citation>
    <scope>NUCLEOTIDE SEQUENCE</scope>
    <source>
        <strain evidence="3">JEL0318</strain>
    </source>
</reference>
<dbReference type="AlphaFoldDB" id="A0AAD5X036"/>